<dbReference type="InParanoid" id="A0A2G4YN41"/>
<protein>
    <recommendedName>
        <fullName evidence="1">NIF system FeS cluster assembly NifU N-terminal domain-containing protein</fullName>
    </recommendedName>
</protein>
<dbReference type="GO" id="GO:0005506">
    <property type="term" value="F:iron ion binding"/>
    <property type="evidence" value="ECO:0007669"/>
    <property type="project" value="InterPro"/>
</dbReference>
<gene>
    <name evidence="2" type="ORF">CRD36_15360</name>
</gene>
<name>A0A2G4YN41_9PROT</name>
<keyword evidence="3" id="KW-1185">Reference proteome</keyword>
<reference evidence="2 3" key="1">
    <citation type="submission" date="2017-10" db="EMBL/GenBank/DDBJ databases">
        <title>Frigbacter circumglobatus gen. nov. sp. nov., isolated from sediment cultured in situ.</title>
        <authorList>
            <person name="Zhao Z."/>
        </authorList>
    </citation>
    <scope>NUCLEOTIDE SEQUENCE [LARGE SCALE GENOMIC DNA]</scope>
    <source>
        <strain evidence="2 3">ZYL</strain>
    </source>
</reference>
<sequence>MIDQLYQKAILKHAAAAIGHGAVDPADRHLTVHNPLCGDRITVSLTLEGEKISSFAHKTKACVLCQASASILAESIVNETHESLEIVYQNLKSGLSDKQLTEWPEDKWRALHIFQPVSDHKNRFTCVTLPFEATLKALNGDKS</sequence>
<dbReference type="OrthoDB" id="7857113at2"/>
<dbReference type="Pfam" id="PF01592">
    <property type="entry name" value="NifU_N"/>
    <property type="match status" value="1"/>
</dbReference>
<evidence type="ECO:0000313" key="3">
    <source>
        <dbReference type="Proteomes" id="UP000229730"/>
    </source>
</evidence>
<evidence type="ECO:0000313" key="2">
    <source>
        <dbReference type="EMBL" id="PHZ83742.1"/>
    </source>
</evidence>
<dbReference type="SUPFAM" id="SSF82649">
    <property type="entry name" value="SufE/NifU"/>
    <property type="match status" value="1"/>
</dbReference>
<dbReference type="RefSeq" id="WP_099474822.1">
    <property type="nucleotide sequence ID" value="NZ_CP041025.1"/>
</dbReference>
<organism evidence="2 3">
    <name type="scientific">Paremcibacter congregatus</name>
    <dbReference type="NCBI Taxonomy" id="2043170"/>
    <lineage>
        <taxon>Bacteria</taxon>
        <taxon>Pseudomonadati</taxon>
        <taxon>Pseudomonadota</taxon>
        <taxon>Alphaproteobacteria</taxon>
        <taxon>Emcibacterales</taxon>
        <taxon>Emcibacteraceae</taxon>
        <taxon>Paremcibacter</taxon>
    </lineage>
</organism>
<dbReference type="AlphaFoldDB" id="A0A2G4YN41"/>
<dbReference type="CDD" id="cd06664">
    <property type="entry name" value="IscU_like"/>
    <property type="match status" value="1"/>
</dbReference>
<dbReference type="GO" id="GO:0016226">
    <property type="term" value="P:iron-sulfur cluster assembly"/>
    <property type="evidence" value="ECO:0007669"/>
    <property type="project" value="InterPro"/>
</dbReference>
<dbReference type="EMBL" id="PDEM01000031">
    <property type="protein sequence ID" value="PHZ83742.1"/>
    <property type="molecule type" value="Genomic_DNA"/>
</dbReference>
<dbReference type="Gene3D" id="3.90.1010.10">
    <property type="match status" value="1"/>
</dbReference>
<feature type="domain" description="NIF system FeS cluster assembly NifU N-terminal" evidence="1">
    <location>
        <begin position="6"/>
        <end position="110"/>
    </location>
</feature>
<proteinExistence type="predicted"/>
<accession>A0A2G4YN41</accession>
<dbReference type="GO" id="GO:0051536">
    <property type="term" value="F:iron-sulfur cluster binding"/>
    <property type="evidence" value="ECO:0007669"/>
    <property type="project" value="InterPro"/>
</dbReference>
<evidence type="ECO:0000259" key="1">
    <source>
        <dbReference type="Pfam" id="PF01592"/>
    </source>
</evidence>
<dbReference type="InterPro" id="IPR002871">
    <property type="entry name" value="NIF_FeS_clus_asmbl_NifU_N"/>
</dbReference>
<dbReference type="Proteomes" id="UP000229730">
    <property type="component" value="Unassembled WGS sequence"/>
</dbReference>
<comment type="caution">
    <text evidence="2">The sequence shown here is derived from an EMBL/GenBank/DDBJ whole genome shotgun (WGS) entry which is preliminary data.</text>
</comment>